<accession>A0AAV3U050</accession>
<sequence>MTHAATSYTDSSLAPEHDLVKENLLSDLDAAGKLAKLLDLENQLLRASTTAINEELSEVVEAKQPIVDALERNAQQREQWVRPMLTRLKNANTRSGDKSLKVWLSLIERDDELLELWNKVEQYIQICQRLNMINGRLIGFRKMRGRRLAEMLFGRPQTDTYSANGQAETSRGSHTLVHV</sequence>
<reference evidence="6" key="1">
    <citation type="journal article" date="2019" name="Int. J. Syst. Evol. Microbiol.">
        <title>The Global Catalogue of Microorganisms (GCM) 10K type strain sequencing project: providing services to taxonomists for standard genome sequencing and annotation.</title>
        <authorList>
            <consortium name="The Broad Institute Genomics Platform"/>
            <consortium name="The Broad Institute Genome Sequencing Center for Infectious Disease"/>
            <person name="Wu L."/>
            <person name="Ma J."/>
        </authorList>
    </citation>
    <scope>NUCLEOTIDE SEQUENCE [LARGE SCALE GENOMIC DNA]</scope>
    <source>
        <strain evidence="6">JCM 19134</strain>
    </source>
</reference>
<protein>
    <recommendedName>
        <fullName evidence="7">Flagellar protein FlgN</fullName>
    </recommendedName>
</protein>
<feature type="region of interest" description="Disordered" evidence="4">
    <location>
        <begin position="160"/>
        <end position="179"/>
    </location>
</feature>
<proteinExistence type="inferred from homology"/>
<organism evidence="5 6">
    <name type="scientific">Halioxenophilus aromaticivorans</name>
    <dbReference type="NCBI Taxonomy" id="1306992"/>
    <lineage>
        <taxon>Bacteria</taxon>
        <taxon>Pseudomonadati</taxon>
        <taxon>Pseudomonadota</taxon>
        <taxon>Gammaproteobacteria</taxon>
        <taxon>Alteromonadales</taxon>
        <taxon>Alteromonadaceae</taxon>
        <taxon>Halioxenophilus</taxon>
    </lineage>
</organism>
<dbReference type="AlphaFoldDB" id="A0AAV3U050"/>
<name>A0AAV3U050_9ALTE</name>
<evidence type="ECO:0008006" key="7">
    <source>
        <dbReference type="Google" id="ProtNLM"/>
    </source>
</evidence>
<comment type="function">
    <text evidence="1">Required for the efficient initiation of filament assembly.</text>
</comment>
<dbReference type="Proteomes" id="UP001409585">
    <property type="component" value="Unassembled WGS sequence"/>
</dbReference>
<evidence type="ECO:0000256" key="3">
    <source>
        <dbReference type="ARBA" id="ARBA00022795"/>
    </source>
</evidence>
<evidence type="ECO:0000256" key="1">
    <source>
        <dbReference type="ARBA" id="ARBA00002397"/>
    </source>
</evidence>
<dbReference type="Gene3D" id="1.20.58.300">
    <property type="entry name" value="FlgN-like"/>
    <property type="match status" value="1"/>
</dbReference>
<comment type="caution">
    <text evidence="5">The sequence shown here is derived from an EMBL/GenBank/DDBJ whole genome shotgun (WGS) entry which is preliminary data.</text>
</comment>
<dbReference type="InterPro" id="IPR007809">
    <property type="entry name" value="FlgN-like"/>
</dbReference>
<evidence type="ECO:0000256" key="4">
    <source>
        <dbReference type="SAM" id="MobiDB-lite"/>
    </source>
</evidence>
<evidence type="ECO:0000313" key="5">
    <source>
        <dbReference type="EMBL" id="GAA4936258.1"/>
    </source>
</evidence>
<evidence type="ECO:0000256" key="2">
    <source>
        <dbReference type="ARBA" id="ARBA00007703"/>
    </source>
</evidence>
<dbReference type="InterPro" id="IPR036679">
    <property type="entry name" value="FlgN-like_sf"/>
</dbReference>
<comment type="similarity">
    <text evidence="2">Belongs to the FlgN family.</text>
</comment>
<keyword evidence="3" id="KW-1005">Bacterial flagellum biogenesis</keyword>
<dbReference type="RefSeq" id="WP_345418721.1">
    <property type="nucleotide sequence ID" value="NZ_AP031496.1"/>
</dbReference>
<dbReference type="SUPFAM" id="SSF140566">
    <property type="entry name" value="FlgN-like"/>
    <property type="match status" value="1"/>
</dbReference>
<feature type="compositionally biased region" description="Polar residues" evidence="4">
    <location>
        <begin position="160"/>
        <end position="173"/>
    </location>
</feature>
<evidence type="ECO:0000313" key="6">
    <source>
        <dbReference type="Proteomes" id="UP001409585"/>
    </source>
</evidence>
<dbReference type="GO" id="GO:0044780">
    <property type="term" value="P:bacterial-type flagellum assembly"/>
    <property type="evidence" value="ECO:0007669"/>
    <property type="project" value="InterPro"/>
</dbReference>
<gene>
    <name evidence="5" type="ORF">GCM10025791_12460</name>
</gene>
<dbReference type="Pfam" id="PF05130">
    <property type="entry name" value="FlgN"/>
    <property type="match status" value="1"/>
</dbReference>
<dbReference type="EMBL" id="BAABLX010000007">
    <property type="protein sequence ID" value="GAA4936258.1"/>
    <property type="molecule type" value="Genomic_DNA"/>
</dbReference>
<keyword evidence="6" id="KW-1185">Reference proteome</keyword>